<dbReference type="Proteomes" id="UP001249851">
    <property type="component" value="Unassembled WGS sequence"/>
</dbReference>
<dbReference type="CDD" id="cd21074">
    <property type="entry name" value="DHD_Ski_Sno_Dac"/>
    <property type="match status" value="1"/>
</dbReference>
<protein>
    <recommendedName>
        <fullName evidence="3">SKI/SNO/DAC domain-containing protein</fullName>
    </recommendedName>
</protein>
<name>A0AAD9V6I8_ACRCE</name>
<dbReference type="EMBL" id="JARQWQ010000027">
    <property type="protein sequence ID" value="KAK2562892.1"/>
    <property type="molecule type" value="Genomic_DNA"/>
</dbReference>
<evidence type="ECO:0000256" key="1">
    <source>
        <dbReference type="SAM" id="Coils"/>
    </source>
</evidence>
<dbReference type="SUPFAM" id="SSF46955">
    <property type="entry name" value="Putative DNA-binding domain"/>
    <property type="match status" value="1"/>
</dbReference>
<sequence length="812" mass="90710">MRNEGMNDIKIVDTKVVKCDKGRQNTQEPCEEMVVESDLSQQNNLPLLNPIHVFSVGSTEVIPLSEISNLFESHFKRRDLLDSVTQALQVSLGTYTADELTIVEIGQTCSDALGKYNNLCVRRRDVGRMLQYTSALLDKSPPTVTWLPMGELHATVSTKEHTRKENVSVTMSSGLSSAALAPVTEDSTDVKEIEESTDSVDMETNANRPTLDRNCSTEAETRLNTNSANARCVIRTCLLDGEEIVCIPDLHKTVIDLFGQSVQVGNYMHRLKIPTHRFSSNCLKHLKAHNILSSKATLCTYITKTDAERLLEMYHLGGHYEGQDDSFPKIEWSEPIVLENSVNQGNMKGCLKQTRSLVDTQQVDQDRVLKVPLFVINNQVMVSMPDVHKAVQLVNGQSVQLRYNLDKLGITKHKFSYSEVHHLKILGHLNRPSSCTYITKTDVDRLLHYYVSYTPVGESKLKLIEWQTPVTAGEIPSVTAIERRPGAEREFIYSEITDKNDADASGAENYSISDLYKVFVGDDLENTSTDSNDSSHEKTKQQVSCLPSAHGSVPPVSTPLCSNTITPAMGNDKVSTGDNQMNFLRSDASSNVSTTEQQCDVSAVNQIDVNFSQTVTSNPMKSEILCTSSGIAFGSVPVDRGGHVQVSRMFAPLQSSPSGTNSSFASQIPTSFVRVEQIPSTCLTSTSCGGCSLKRSSDQTWNELQVKNYRAEDEEFSKTLRRKETEMKILHDAYQDQIKQGREQRLSMQQELDQLRDSNAELIKSIERKELEMKILHDSYQLQMEQERKKCEELEKELLVLRGTVGVKQEPL</sequence>
<feature type="region of interest" description="Disordered" evidence="2">
    <location>
        <begin position="184"/>
        <end position="210"/>
    </location>
</feature>
<keyword evidence="5" id="KW-1185">Reference proteome</keyword>
<organism evidence="4 5">
    <name type="scientific">Acropora cervicornis</name>
    <name type="common">Staghorn coral</name>
    <dbReference type="NCBI Taxonomy" id="6130"/>
    <lineage>
        <taxon>Eukaryota</taxon>
        <taxon>Metazoa</taxon>
        <taxon>Cnidaria</taxon>
        <taxon>Anthozoa</taxon>
        <taxon>Hexacorallia</taxon>
        <taxon>Scleractinia</taxon>
        <taxon>Astrocoeniina</taxon>
        <taxon>Acroporidae</taxon>
        <taxon>Acropora</taxon>
    </lineage>
</organism>
<comment type="caution">
    <text evidence="4">The sequence shown here is derived from an EMBL/GenBank/DDBJ whole genome shotgun (WGS) entry which is preliminary data.</text>
</comment>
<dbReference type="Gene3D" id="3.10.260.20">
    <property type="entry name" value="Ski"/>
    <property type="match status" value="2"/>
</dbReference>
<proteinExistence type="predicted"/>
<evidence type="ECO:0000313" key="5">
    <source>
        <dbReference type="Proteomes" id="UP001249851"/>
    </source>
</evidence>
<dbReference type="InterPro" id="IPR003380">
    <property type="entry name" value="SKI/SNO/DAC"/>
</dbReference>
<reference evidence="4" key="1">
    <citation type="journal article" date="2023" name="G3 (Bethesda)">
        <title>Whole genome assembly and annotation of the endangered Caribbean coral Acropora cervicornis.</title>
        <authorList>
            <person name="Selwyn J.D."/>
            <person name="Vollmer S.V."/>
        </authorList>
    </citation>
    <scope>NUCLEOTIDE SEQUENCE</scope>
    <source>
        <strain evidence="4">K2</strain>
    </source>
</reference>
<dbReference type="Pfam" id="PF02437">
    <property type="entry name" value="Ski_Sno_DHD"/>
    <property type="match status" value="1"/>
</dbReference>
<dbReference type="InterPro" id="IPR037000">
    <property type="entry name" value="Ski_DNA-bd_sf"/>
</dbReference>
<evidence type="ECO:0000313" key="4">
    <source>
        <dbReference type="EMBL" id="KAK2562892.1"/>
    </source>
</evidence>
<dbReference type="InterPro" id="IPR009061">
    <property type="entry name" value="DNA-bd_dom_put_sf"/>
</dbReference>
<reference evidence="4" key="2">
    <citation type="journal article" date="2023" name="Science">
        <title>Genomic signatures of disease resistance in endangered staghorn corals.</title>
        <authorList>
            <person name="Vollmer S.V."/>
            <person name="Selwyn J.D."/>
            <person name="Despard B.A."/>
            <person name="Roesel C.L."/>
        </authorList>
    </citation>
    <scope>NUCLEOTIDE SEQUENCE</scope>
    <source>
        <strain evidence="4">K2</strain>
    </source>
</reference>
<keyword evidence="1" id="KW-0175">Coiled coil</keyword>
<gene>
    <name evidence="4" type="ORF">P5673_013860</name>
</gene>
<feature type="domain" description="SKI/SNO/DAC" evidence="3">
    <location>
        <begin position="234"/>
        <end position="312"/>
    </location>
</feature>
<accession>A0AAD9V6I8</accession>
<evidence type="ECO:0000256" key="2">
    <source>
        <dbReference type="SAM" id="MobiDB-lite"/>
    </source>
</evidence>
<dbReference type="AlphaFoldDB" id="A0AAD9V6I8"/>
<feature type="coiled-coil region" evidence="1">
    <location>
        <begin position="738"/>
        <end position="804"/>
    </location>
</feature>
<evidence type="ECO:0000259" key="3">
    <source>
        <dbReference type="Pfam" id="PF02437"/>
    </source>
</evidence>